<dbReference type="AlphaFoldDB" id="E6PXY2"/>
<dbReference type="InterPro" id="IPR036388">
    <property type="entry name" value="WH-like_DNA-bd_sf"/>
</dbReference>
<gene>
    <name evidence="1" type="ORF">CARN3_0743</name>
</gene>
<reference evidence="1" key="1">
    <citation type="submission" date="2009-10" db="EMBL/GenBank/DDBJ databases">
        <title>Diversity of trophic interactions inside an arsenic-rich microbial ecosystem.</title>
        <authorList>
            <person name="Bertin P.N."/>
            <person name="Heinrich-Salmeron A."/>
            <person name="Pelletier E."/>
            <person name="Goulhen-Chollet F."/>
            <person name="Arsene-Ploetze F."/>
            <person name="Gallien S."/>
            <person name="Calteau A."/>
            <person name="Vallenet D."/>
            <person name="Casiot C."/>
            <person name="Chane-Woon-Ming B."/>
            <person name="Giloteaux L."/>
            <person name="Barakat M."/>
            <person name="Bonnefoy V."/>
            <person name="Bruneel O."/>
            <person name="Chandler M."/>
            <person name="Cleiss J."/>
            <person name="Duran R."/>
            <person name="Elbaz-Poulichet F."/>
            <person name="Fonknechten N."/>
            <person name="Lauga B."/>
            <person name="Mornico D."/>
            <person name="Ortet P."/>
            <person name="Schaeffer C."/>
            <person name="Siguier P."/>
            <person name="Alexander Thil Smith A."/>
            <person name="Van Dorsselaer A."/>
            <person name="Weissenbach J."/>
            <person name="Medigue C."/>
            <person name="Le Paslier D."/>
        </authorList>
    </citation>
    <scope>NUCLEOTIDE SEQUENCE</scope>
</reference>
<dbReference type="SUPFAM" id="SSF88659">
    <property type="entry name" value="Sigma3 and sigma4 domains of RNA polymerase sigma factors"/>
    <property type="match status" value="1"/>
</dbReference>
<proteinExistence type="predicted"/>
<comment type="caution">
    <text evidence="1">The sequence shown here is derived from an EMBL/GenBank/DDBJ whole genome shotgun (WGS) entry which is preliminary data.</text>
</comment>
<evidence type="ECO:0000313" key="1">
    <source>
        <dbReference type="EMBL" id="CBH99791.1"/>
    </source>
</evidence>
<protein>
    <submittedName>
        <fullName evidence="1">Uncharacterized protein</fullName>
    </submittedName>
</protein>
<dbReference type="Gene3D" id="1.10.10.10">
    <property type="entry name" value="Winged helix-like DNA-binding domain superfamily/Winged helix DNA-binding domain"/>
    <property type="match status" value="1"/>
</dbReference>
<dbReference type="InterPro" id="IPR013324">
    <property type="entry name" value="RNA_pol_sigma_r3/r4-like"/>
</dbReference>
<sequence>MRDVRAAVERHWADTQRAAAYVLGDEALATEIMETAIKQAVAYLADHPPGDQEDVAALLSRFCRQEIKRRRKERAQFVLIDFSVTSETASPNSSLSAVDAAIDVERILADAPPKVREAMMLRYGFSESWGDVAARTETSSAGVRMSCKRYLDSIRQKLGIPGAAQ</sequence>
<organism evidence="1">
    <name type="scientific">mine drainage metagenome</name>
    <dbReference type="NCBI Taxonomy" id="410659"/>
    <lineage>
        <taxon>unclassified sequences</taxon>
        <taxon>metagenomes</taxon>
        <taxon>ecological metagenomes</taxon>
    </lineage>
</organism>
<dbReference type="EMBL" id="CABN01000051">
    <property type="protein sequence ID" value="CBH99791.1"/>
    <property type="molecule type" value="Genomic_DNA"/>
</dbReference>
<accession>E6PXY2</accession>
<name>E6PXY2_9ZZZZ</name>